<dbReference type="SUPFAM" id="SSF54160">
    <property type="entry name" value="Chromo domain-like"/>
    <property type="match status" value="1"/>
</dbReference>
<feature type="compositionally biased region" description="Polar residues" evidence="1">
    <location>
        <begin position="30"/>
        <end position="41"/>
    </location>
</feature>
<feature type="compositionally biased region" description="Basic and acidic residues" evidence="1">
    <location>
        <begin position="7"/>
        <end position="20"/>
    </location>
</feature>
<reference evidence="4" key="1">
    <citation type="submission" date="2021-01" db="EMBL/GenBank/DDBJ databases">
        <authorList>
            <person name="Corre E."/>
            <person name="Pelletier E."/>
            <person name="Niang G."/>
            <person name="Scheremetjew M."/>
            <person name="Finn R."/>
            <person name="Kale V."/>
            <person name="Holt S."/>
            <person name="Cochrane G."/>
            <person name="Meng A."/>
            <person name="Brown T."/>
            <person name="Cohen L."/>
        </authorList>
    </citation>
    <scope>NUCLEOTIDE SEQUENCE</scope>
    <source>
        <strain evidence="4">CCMP1510</strain>
    </source>
</reference>
<protein>
    <recommendedName>
        <fullName evidence="5">F-box domain-containing protein</fullName>
    </recommendedName>
</protein>
<accession>A0A7S3K1B0</accession>
<name>A0A7S3K1B0_9STRA</name>
<feature type="compositionally biased region" description="Polar residues" evidence="1">
    <location>
        <begin position="308"/>
        <end position="318"/>
    </location>
</feature>
<evidence type="ECO:0000259" key="2">
    <source>
        <dbReference type="Pfam" id="PF11717"/>
    </source>
</evidence>
<sequence>MVPVESIKLREASSFREETKNGPPEDMMYSPSSTFSAGQSNDTRRLRFEISRLSKAGSASEVRQNLRRVLEAMECADITARLAMRNALDRAVPDMHTKNYNNGRRGINTEKKNGWTRENRAFFVSMIITFYKGDCLSLLPREVVCGSIFAFFPPKQLAHLASVSRGFKQLADSDASWQATYDRAFGNSKAGVTYDYGASLKESYHQRIRDPSTGDRVEVAWQGRFRLEGLEVYRGLAWWAAEVAEKRPNDIASNEEDMIPPEQFPPQHIDNQVVPHEQNHEVDLNNNQQQQNNHQPTTNPINELPPATTESSAQQQDNTSKRYRVHYLNWDSRWDEWVSREQLRWPVQEGKNCTIEIGDDVEVWCSGNTVPGAWLRAVVDAVDDDLFCVGNVASSGHLWVSRDRVRLVRRKADRVLETTQDYDTAVHRRGRRLPSCLIAPLHRLRDLWTRSPSVPSLSCAFAPFHHRRSSSSTASQQQRGARRNTTRAPPRTSHQAATEDGAATL</sequence>
<feature type="region of interest" description="Disordered" evidence="1">
    <location>
        <begin position="1"/>
        <end position="41"/>
    </location>
</feature>
<evidence type="ECO:0000256" key="1">
    <source>
        <dbReference type="SAM" id="MobiDB-lite"/>
    </source>
</evidence>
<dbReference type="InterPro" id="IPR036047">
    <property type="entry name" value="F-box-like_dom_sf"/>
</dbReference>
<proteinExistence type="predicted"/>
<feature type="region of interest" description="Disordered" evidence="1">
    <location>
        <begin position="468"/>
        <end position="505"/>
    </location>
</feature>
<feature type="compositionally biased region" description="Low complexity" evidence="1">
    <location>
        <begin position="470"/>
        <end position="479"/>
    </location>
</feature>
<feature type="region of interest" description="Disordered" evidence="1">
    <location>
        <begin position="288"/>
        <end position="318"/>
    </location>
</feature>
<dbReference type="SUPFAM" id="SSF81383">
    <property type="entry name" value="F-box domain"/>
    <property type="match status" value="1"/>
</dbReference>
<dbReference type="Gene3D" id="1.20.1280.50">
    <property type="match status" value="1"/>
</dbReference>
<dbReference type="InterPro" id="IPR025995">
    <property type="entry name" value="Tudor-knot"/>
</dbReference>
<organism evidence="4">
    <name type="scientific">Aureoumbra lagunensis</name>
    <dbReference type="NCBI Taxonomy" id="44058"/>
    <lineage>
        <taxon>Eukaryota</taxon>
        <taxon>Sar</taxon>
        <taxon>Stramenopiles</taxon>
        <taxon>Ochrophyta</taxon>
        <taxon>Pelagophyceae</taxon>
        <taxon>Pelagomonadales</taxon>
        <taxon>Aureoumbra</taxon>
    </lineage>
</organism>
<dbReference type="Gene3D" id="2.30.30.140">
    <property type="match status" value="1"/>
</dbReference>
<dbReference type="InterPro" id="IPR016197">
    <property type="entry name" value="Chromo-like_dom_sf"/>
</dbReference>
<dbReference type="Pfam" id="PF11717">
    <property type="entry name" value="Tudor-knot"/>
    <property type="match status" value="1"/>
</dbReference>
<evidence type="ECO:0000259" key="3">
    <source>
        <dbReference type="Pfam" id="PF12937"/>
    </source>
</evidence>
<gene>
    <name evidence="4" type="ORF">ALAG00032_LOCUS9726</name>
</gene>
<dbReference type="CDD" id="cd09917">
    <property type="entry name" value="F-box_SF"/>
    <property type="match status" value="1"/>
</dbReference>
<evidence type="ECO:0008006" key="5">
    <source>
        <dbReference type="Google" id="ProtNLM"/>
    </source>
</evidence>
<dbReference type="EMBL" id="HBIJ01014531">
    <property type="protein sequence ID" value="CAE0368963.1"/>
    <property type="molecule type" value="Transcribed_RNA"/>
</dbReference>
<dbReference type="InterPro" id="IPR001810">
    <property type="entry name" value="F-box_dom"/>
</dbReference>
<feature type="domain" description="F-box" evidence="3">
    <location>
        <begin position="137"/>
        <end position="179"/>
    </location>
</feature>
<dbReference type="Pfam" id="PF12937">
    <property type="entry name" value="F-box-like"/>
    <property type="match status" value="1"/>
</dbReference>
<dbReference type="AlphaFoldDB" id="A0A7S3K1B0"/>
<evidence type="ECO:0000313" key="4">
    <source>
        <dbReference type="EMBL" id="CAE0368963.1"/>
    </source>
</evidence>
<feature type="domain" description="Tudor-knot" evidence="2">
    <location>
        <begin position="316"/>
        <end position="344"/>
    </location>
</feature>